<dbReference type="InterPro" id="IPR006342">
    <property type="entry name" value="FkbM_mtfrase"/>
</dbReference>
<reference evidence="2 3" key="1">
    <citation type="submission" date="2024-06" db="EMBL/GenBank/DDBJ databases">
        <title>Flavobacterium spp. isolated from glacier.</title>
        <authorList>
            <person name="Han D."/>
        </authorList>
    </citation>
    <scope>NUCLEOTIDE SEQUENCE [LARGE SCALE GENOMIC DNA]</scope>
    <source>
        <strain evidence="2 3">ZS1P70</strain>
    </source>
</reference>
<dbReference type="SUPFAM" id="SSF53335">
    <property type="entry name" value="S-adenosyl-L-methionine-dependent methyltransferases"/>
    <property type="match status" value="1"/>
</dbReference>
<evidence type="ECO:0000313" key="2">
    <source>
        <dbReference type="EMBL" id="MFE3871901.1"/>
    </source>
</evidence>
<keyword evidence="2" id="KW-0808">Transferase</keyword>
<gene>
    <name evidence="2" type="ORF">ACFX5F_11790</name>
</gene>
<keyword evidence="3" id="KW-1185">Reference proteome</keyword>
<dbReference type="InterPro" id="IPR029063">
    <property type="entry name" value="SAM-dependent_MTases_sf"/>
</dbReference>
<organism evidence="2 3">
    <name type="scientific">Flavobacterium zhoui</name>
    <dbReference type="NCBI Taxonomy" id="3230414"/>
    <lineage>
        <taxon>Bacteria</taxon>
        <taxon>Pseudomonadati</taxon>
        <taxon>Bacteroidota</taxon>
        <taxon>Flavobacteriia</taxon>
        <taxon>Flavobacteriales</taxon>
        <taxon>Flavobacteriaceae</taxon>
        <taxon>Flavobacterium</taxon>
    </lineage>
</organism>
<dbReference type="NCBIfam" id="TIGR01444">
    <property type="entry name" value="fkbM_fam"/>
    <property type="match status" value="1"/>
</dbReference>
<keyword evidence="2" id="KW-0489">Methyltransferase</keyword>
<feature type="domain" description="Methyltransferase FkbM" evidence="1">
    <location>
        <begin position="52"/>
        <end position="217"/>
    </location>
</feature>
<dbReference type="Pfam" id="PF05050">
    <property type="entry name" value="Methyltransf_21"/>
    <property type="match status" value="1"/>
</dbReference>
<evidence type="ECO:0000259" key="1">
    <source>
        <dbReference type="Pfam" id="PF05050"/>
    </source>
</evidence>
<dbReference type="GO" id="GO:0008168">
    <property type="term" value="F:methyltransferase activity"/>
    <property type="evidence" value="ECO:0007669"/>
    <property type="project" value="UniProtKB-KW"/>
</dbReference>
<dbReference type="Gene3D" id="3.40.50.150">
    <property type="entry name" value="Vaccinia Virus protein VP39"/>
    <property type="match status" value="1"/>
</dbReference>
<proteinExistence type="predicted"/>
<dbReference type="GO" id="GO:0032259">
    <property type="term" value="P:methylation"/>
    <property type="evidence" value="ECO:0007669"/>
    <property type="project" value="UniProtKB-KW"/>
</dbReference>
<dbReference type="EMBL" id="JBHZPY010000010">
    <property type="protein sequence ID" value="MFE3871901.1"/>
    <property type="molecule type" value="Genomic_DNA"/>
</dbReference>
<comment type="caution">
    <text evidence="2">The sequence shown here is derived from an EMBL/GenBank/DDBJ whole genome shotgun (WGS) entry which is preliminary data.</text>
</comment>
<sequence>MLLKKIKNKLITILLRSADDKFKNISFSQCGEDLIVKFIFDCLGVNNPTYIDIGAHHPHYISNTALFYKNGCRGINIEPDPTLFKEFLKYRKEDKNLNIGISDWDSELDFYIISSPTLNTFSEEEAVKYAQEGDFEIKSIEKIKVKTLKSILDECSNGIFPQYLSIDAEGIDEIIIRDIDFENNYPIVICIETISFSTSGNGIKNTKLIEYIESKGYLSYADTNINTIFVRKSLWRKEIKC</sequence>
<protein>
    <submittedName>
        <fullName evidence="2">FkbM family methyltransferase</fullName>
    </submittedName>
</protein>
<name>A0ABW6I6J6_9FLAO</name>
<accession>A0ABW6I6J6</accession>
<dbReference type="Proteomes" id="UP001600107">
    <property type="component" value="Unassembled WGS sequence"/>
</dbReference>
<evidence type="ECO:0000313" key="3">
    <source>
        <dbReference type="Proteomes" id="UP001600107"/>
    </source>
</evidence>